<proteinExistence type="predicted"/>
<name>A0A4P6F2T4_9BACL</name>
<feature type="transmembrane region" description="Helical" evidence="1">
    <location>
        <begin position="264"/>
        <end position="286"/>
    </location>
</feature>
<gene>
    <name evidence="2" type="ORF">ET464_10940</name>
</gene>
<keyword evidence="3" id="KW-1185">Reference proteome</keyword>
<dbReference type="Proteomes" id="UP000293568">
    <property type="component" value="Chromosome"/>
</dbReference>
<accession>A0A4P6F2T4</accession>
<feature type="transmembrane region" description="Helical" evidence="1">
    <location>
        <begin position="115"/>
        <end position="136"/>
    </location>
</feature>
<evidence type="ECO:0000256" key="1">
    <source>
        <dbReference type="SAM" id="Phobius"/>
    </source>
</evidence>
<protein>
    <recommendedName>
        <fullName evidence="4">Type II secretion system protein GspF domain-containing protein</fullName>
    </recommendedName>
</protein>
<evidence type="ECO:0000313" key="2">
    <source>
        <dbReference type="EMBL" id="QAY68459.1"/>
    </source>
</evidence>
<keyword evidence="1" id="KW-0812">Transmembrane</keyword>
<feature type="transmembrane region" description="Helical" evidence="1">
    <location>
        <begin position="12"/>
        <end position="32"/>
    </location>
</feature>
<sequence length="297" mass="34183">MHLSVGSLVDAAALTGQFGFCFAALFLLLRLLPGKRPRWLHIPLKRMRSRELPDKWLKLAHLNRKQHAFLERQALLSGCGVTADPAWYMLGRRLMLLLLPALLLLALWANSQGLLAAGASAYCCGAFLLLIAAASFDMSWLRAVRKLRAHQITKEIYIISSQLLYLADSSLHIHAKLMRCVPFSRLLRSDLERLLAEWYHDPEEALRSFKRKVGTDEGMSFTETIDAIRQHESREYYELLRERIQDYKEKLELEKESRKESSSYVLFVLAGIPILYTFDVFIYPWVQEGQRLFDALG</sequence>
<dbReference type="EMBL" id="CP035492">
    <property type="protein sequence ID" value="QAY68459.1"/>
    <property type="molecule type" value="Genomic_DNA"/>
</dbReference>
<evidence type="ECO:0008006" key="4">
    <source>
        <dbReference type="Google" id="ProtNLM"/>
    </source>
</evidence>
<dbReference type="OrthoDB" id="2567755at2"/>
<dbReference type="AlphaFoldDB" id="A0A4P6F2T4"/>
<evidence type="ECO:0000313" key="3">
    <source>
        <dbReference type="Proteomes" id="UP000293568"/>
    </source>
</evidence>
<reference evidence="2 3" key="1">
    <citation type="submission" date="2019-01" db="EMBL/GenBank/DDBJ databases">
        <title>Genome sequencing of strain FW100M-2.</title>
        <authorList>
            <person name="Heo J."/>
            <person name="Kim S.-J."/>
            <person name="Kim J.-S."/>
            <person name="Hong S.-B."/>
            <person name="Kwon S.-W."/>
        </authorList>
    </citation>
    <scope>NUCLEOTIDE SEQUENCE [LARGE SCALE GENOMIC DNA]</scope>
    <source>
        <strain evidence="2 3">FW100M-2</strain>
    </source>
</reference>
<keyword evidence="1" id="KW-0472">Membrane</keyword>
<feature type="transmembrane region" description="Helical" evidence="1">
    <location>
        <begin position="94"/>
        <end position="109"/>
    </location>
</feature>
<organism evidence="2 3">
    <name type="scientific">Paenibacillus protaetiae</name>
    <dbReference type="NCBI Taxonomy" id="2509456"/>
    <lineage>
        <taxon>Bacteria</taxon>
        <taxon>Bacillati</taxon>
        <taxon>Bacillota</taxon>
        <taxon>Bacilli</taxon>
        <taxon>Bacillales</taxon>
        <taxon>Paenibacillaceae</taxon>
        <taxon>Paenibacillus</taxon>
    </lineage>
</organism>
<dbReference type="KEGG" id="pprt:ET464_10940"/>
<keyword evidence="1" id="KW-1133">Transmembrane helix</keyword>